<organism evidence="2 3">
    <name type="scientific">Kordia algicida OT-1</name>
    <dbReference type="NCBI Taxonomy" id="391587"/>
    <lineage>
        <taxon>Bacteria</taxon>
        <taxon>Pseudomonadati</taxon>
        <taxon>Bacteroidota</taxon>
        <taxon>Flavobacteriia</taxon>
        <taxon>Flavobacteriales</taxon>
        <taxon>Flavobacteriaceae</taxon>
        <taxon>Kordia</taxon>
    </lineage>
</organism>
<evidence type="ECO:0000313" key="3">
    <source>
        <dbReference type="Proteomes" id="UP000002945"/>
    </source>
</evidence>
<protein>
    <submittedName>
        <fullName evidence="2">Uncharacterized protein</fullName>
    </submittedName>
</protein>
<proteinExistence type="predicted"/>
<feature type="region of interest" description="Disordered" evidence="1">
    <location>
        <begin position="22"/>
        <end position="49"/>
    </location>
</feature>
<gene>
    <name evidence="2" type="ORF">KAOT1_19107</name>
</gene>
<dbReference type="HOGENOM" id="CLU_3136822_0_0_10"/>
<sequence length="49" mass="5299">MLSIMGMLLFANCEPTNLADEDIEFHSTDKKDSVNSGGGTNPPVNNDEE</sequence>
<evidence type="ECO:0000313" key="2">
    <source>
        <dbReference type="EMBL" id="EDP97302.1"/>
    </source>
</evidence>
<evidence type="ECO:0000256" key="1">
    <source>
        <dbReference type="SAM" id="MobiDB-lite"/>
    </source>
</evidence>
<dbReference type="Proteomes" id="UP000002945">
    <property type="component" value="Unassembled WGS sequence"/>
</dbReference>
<reference evidence="2 3" key="1">
    <citation type="journal article" date="2011" name="J. Bacteriol.">
        <title>Genome sequence of the algicidal bacterium Kordia algicida OT-1.</title>
        <authorList>
            <person name="Lee H.S."/>
            <person name="Kang S.G."/>
            <person name="Kwon K.K."/>
            <person name="Lee J.H."/>
            <person name="Kim S.J."/>
        </authorList>
    </citation>
    <scope>NUCLEOTIDE SEQUENCE [LARGE SCALE GENOMIC DNA]</scope>
    <source>
        <strain evidence="2 3">OT-1</strain>
    </source>
</reference>
<keyword evidence="3" id="KW-1185">Reference proteome</keyword>
<name>A9DNX2_9FLAO</name>
<dbReference type="EMBL" id="ABIB01000002">
    <property type="protein sequence ID" value="EDP97302.1"/>
    <property type="molecule type" value="Genomic_DNA"/>
</dbReference>
<comment type="caution">
    <text evidence="2">The sequence shown here is derived from an EMBL/GenBank/DDBJ whole genome shotgun (WGS) entry which is preliminary data.</text>
</comment>
<feature type="compositionally biased region" description="Basic and acidic residues" evidence="1">
    <location>
        <begin position="24"/>
        <end position="33"/>
    </location>
</feature>
<accession>A9DNX2</accession>
<dbReference type="AlphaFoldDB" id="A9DNX2"/>
<dbReference type="STRING" id="391587.KAOT1_19107"/>